<keyword evidence="3" id="KW-0479">Metal-binding</keyword>
<dbReference type="InterPro" id="IPR046450">
    <property type="entry name" value="PA_dom_sf"/>
</dbReference>
<dbReference type="SUPFAM" id="SSF55486">
    <property type="entry name" value="Metalloproteases ('zincins'), catalytic domain"/>
    <property type="match status" value="2"/>
</dbReference>
<feature type="domain" description="PA" evidence="10">
    <location>
        <begin position="502"/>
        <end position="582"/>
    </location>
</feature>
<feature type="active site" evidence="8">
    <location>
        <position position="394"/>
    </location>
</feature>
<evidence type="ECO:0000256" key="1">
    <source>
        <dbReference type="ARBA" id="ARBA00009388"/>
    </source>
</evidence>
<keyword evidence="2" id="KW-0645">Protease</keyword>
<dbReference type="Pfam" id="PF07504">
    <property type="entry name" value="FTP"/>
    <property type="match status" value="1"/>
</dbReference>
<keyword evidence="4" id="KW-0732">Signal</keyword>
<gene>
    <name evidence="14" type="ORF">EKO23_20060</name>
</gene>
<accession>A0A4V1XYG2</accession>
<dbReference type="AlphaFoldDB" id="A0A4V1XYG2"/>
<dbReference type="Gene3D" id="2.60.40.10">
    <property type="entry name" value="Immunoglobulins"/>
    <property type="match status" value="1"/>
</dbReference>
<dbReference type="InterPro" id="IPR001570">
    <property type="entry name" value="Peptidase_M4_C_domain"/>
</dbReference>
<dbReference type="InterPro" id="IPR032109">
    <property type="entry name" value="Big_3_5"/>
</dbReference>
<dbReference type="Gene3D" id="3.10.170.10">
    <property type="match status" value="1"/>
</dbReference>
<dbReference type="Pfam" id="PF02868">
    <property type="entry name" value="Peptidase_M4_C"/>
    <property type="match status" value="1"/>
</dbReference>
<feature type="active site" description="Proton donor" evidence="8">
    <location>
        <position position="651"/>
    </location>
</feature>
<dbReference type="PANTHER" id="PTHR33794">
    <property type="entry name" value="BACILLOLYSIN"/>
    <property type="match status" value="1"/>
</dbReference>
<dbReference type="InterPro" id="IPR003137">
    <property type="entry name" value="PA_domain"/>
</dbReference>
<evidence type="ECO:0000259" key="10">
    <source>
        <dbReference type="Pfam" id="PF02225"/>
    </source>
</evidence>
<reference evidence="14 15" key="1">
    <citation type="submission" date="2019-01" db="EMBL/GenBank/DDBJ databases">
        <title>Nocardioides guangzhouensis sp. nov., an actinobacterium isolated from soil.</title>
        <authorList>
            <person name="Fu Y."/>
            <person name="Cai Y."/>
            <person name="Lin Z."/>
            <person name="Chen P."/>
        </authorList>
    </citation>
    <scope>NUCLEOTIDE SEQUENCE [LARGE SCALE GENOMIC DNA]</scope>
    <source>
        <strain evidence="14 15">130</strain>
    </source>
</reference>
<dbReference type="GO" id="GO:0004222">
    <property type="term" value="F:metalloendopeptidase activity"/>
    <property type="evidence" value="ECO:0007669"/>
    <property type="project" value="InterPro"/>
</dbReference>
<organism evidence="14 15">
    <name type="scientific">Nocardioides guangzhouensis</name>
    <dbReference type="NCBI Taxonomy" id="2497878"/>
    <lineage>
        <taxon>Bacteria</taxon>
        <taxon>Bacillati</taxon>
        <taxon>Actinomycetota</taxon>
        <taxon>Actinomycetes</taxon>
        <taxon>Propionibacteriales</taxon>
        <taxon>Nocardioidaceae</taxon>
        <taxon>Nocardioides</taxon>
    </lineage>
</organism>
<evidence type="ECO:0000256" key="6">
    <source>
        <dbReference type="ARBA" id="ARBA00022833"/>
    </source>
</evidence>
<dbReference type="InterPro" id="IPR011096">
    <property type="entry name" value="FTP_domain"/>
</dbReference>
<dbReference type="InterPro" id="IPR050728">
    <property type="entry name" value="Zinc_Metalloprotease_M4"/>
</dbReference>
<dbReference type="InterPro" id="IPR013856">
    <property type="entry name" value="Peptidase_M4_domain"/>
</dbReference>
<dbReference type="GO" id="GO:0046872">
    <property type="term" value="F:metal ion binding"/>
    <property type="evidence" value="ECO:0007669"/>
    <property type="project" value="UniProtKB-KW"/>
</dbReference>
<feature type="domain" description="Peptidase M4" evidence="9">
    <location>
        <begin position="304"/>
        <end position="401"/>
    </location>
</feature>
<dbReference type="Gene3D" id="3.10.450.490">
    <property type="match status" value="1"/>
</dbReference>
<dbReference type="Gene3D" id="1.10.390.10">
    <property type="entry name" value="Neutral Protease Domain 2"/>
    <property type="match status" value="2"/>
</dbReference>
<evidence type="ECO:0000256" key="4">
    <source>
        <dbReference type="ARBA" id="ARBA00022729"/>
    </source>
</evidence>
<evidence type="ECO:0000313" key="15">
    <source>
        <dbReference type="Proteomes" id="UP000295198"/>
    </source>
</evidence>
<comment type="caution">
    <text evidence="14">The sequence shown here is derived from an EMBL/GenBank/DDBJ whole genome shotgun (WGS) entry which is preliminary data.</text>
</comment>
<keyword evidence="6" id="KW-0862">Zinc</keyword>
<dbReference type="InterPro" id="IPR027268">
    <property type="entry name" value="Peptidase_M4/M1_CTD_sf"/>
</dbReference>
<evidence type="ECO:0008006" key="16">
    <source>
        <dbReference type="Google" id="ProtNLM"/>
    </source>
</evidence>
<dbReference type="InterPro" id="IPR013783">
    <property type="entry name" value="Ig-like_fold"/>
</dbReference>
<dbReference type="PRINTS" id="PR00730">
    <property type="entry name" value="THERMOLYSIN"/>
</dbReference>
<evidence type="ECO:0000256" key="3">
    <source>
        <dbReference type="ARBA" id="ARBA00022723"/>
    </source>
</evidence>
<dbReference type="EMBL" id="SDKM01000037">
    <property type="protein sequence ID" value="RYP83139.1"/>
    <property type="molecule type" value="Genomic_DNA"/>
</dbReference>
<protein>
    <recommendedName>
        <fullName evidence="16">M4 family peptidase</fullName>
    </recommendedName>
</protein>
<dbReference type="CDD" id="cd04818">
    <property type="entry name" value="PA_subtilisin_1"/>
    <property type="match status" value="1"/>
</dbReference>
<dbReference type="GO" id="GO:0005975">
    <property type="term" value="P:carbohydrate metabolic process"/>
    <property type="evidence" value="ECO:0007669"/>
    <property type="project" value="UniProtKB-ARBA"/>
</dbReference>
<evidence type="ECO:0000259" key="12">
    <source>
        <dbReference type="Pfam" id="PF07504"/>
    </source>
</evidence>
<feature type="domain" description="FTP" evidence="12">
    <location>
        <begin position="155"/>
        <end position="192"/>
    </location>
</feature>
<dbReference type="InterPro" id="IPR023612">
    <property type="entry name" value="Peptidase_M4"/>
</dbReference>
<dbReference type="Gene3D" id="3.50.30.30">
    <property type="match status" value="1"/>
</dbReference>
<dbReference type="GO" id="GO:0006508">
    <property type="term" value="P:proteolysis"/>
    <property type="evidence" value="ECO:0007669"/>
    <property type="project" value="UniProtKB-KW"/>
</dbReference>
<feature type="domain" description="Peptidase M4 C-terminal" evidence="11">
    <location>
        <begin position="590"/>
        <end position="719"/>
    </location>
</feature>
<dbReference type="OrthoDB" id="291295at2"/>
<sequence>MARTCNKKVLRRARPVRKAPLTVTHDSRHLPRREHGKILEGTTVKFLRQGIALTVLGAGLAATPGLAAQAAPPAPTVDSRSLVQQMKDEATGSVTFSKEDATGKVGFVRAGTNGDLLADTGGTAVSKADAYLDRFAAAFGATPGQLKREDKVLRANGGSTVTYTQEYKGVPVFGSMLRAHVDKDGDLTSVNGFAVPGLDLSVTPRLSATEAAQRAIAVVKAAPPGHDGVAGDTAGIKAGTNDLVVYRTGSTAGQANGTDKLVYVVEVTNGKNIRDMVFVDADADKIVNRYSMVHDALDRELYEADSERNLTRVWKEGDPFPGTLNQEQQNLVNGTGESYWFFKDVFGRDSYDANGATMRTINNDPAIACPNANWNGQTTNYCNGVTSDDVVSHEWGHAYTEYTHGLIYQYQPGALNESYSDIWGETIDLINGRLDEGEGDLSAKRPDGQCSKYTRGGISATINSPAAIAGPCAAAAAASFGPVFDKTGVTSDVVVGQDAANPDGPSTTDGCSPFTNAGALAGTFAYVDRGTCTFATKVANAEDAGASGIVVGDSVAGRAPISMSGDADIYGLMVTKGDGDKIKAATSTVNMTVKDSDTDPKADSYRWLMGEKSHAFGGAIRDMWTPTCYGDPGKVSDAEYFCGTEDGGGVHSNSGVSNHAYALAVDGGTYNGVTVPGIGLEKAAAVYYKAMTEYQTPTTDFEDHANALDAACTALIGQPVKKLTVEPNAAPANAGTIETTDCATIAAVSNAVEFRKAPTQCNYQPMHNQNRPALCDGKGRGVYTVYKQAFEKGIPADWDADQETVYAGATGSPWVATTDAPTGNGPAHPGGVAYGPAPDQGQCDGTANDFSSRDGLISKIIQLPDQKLKAPKLSFDHYVATELGFDGGNVKYRINGGAFKVIPAAAYTNNGPRTLSTEAEGSTNPLAGQPGFTGTDGGEVAGSWAQSQVDLSMLGVAGGDEIEFRFDIGRDGCGGIDGWYIDNVAVTICKIRTTVEAIHAPQPSRYGTASKVKVTVKPAATGTVAGTVRLINAQGHAIDTARLVRGKATFTLSKKLAVGSRVFTVRYVGNATYLAGSDKVKVTVRRR</sequence>
<evidence type="ECO:0000259" key="13">
    <source>
        <dbReference type="Pfam" id="PF16640"/>
    </source>
</evidence>
<evidence type="ECO:0000256" key="2">
    <source>
        <dbReference type="ARBA" id="ARBA00022670"/>
    </source>
</evidence>
<dbReference type="Pfam" id="PF01447">
    <property type="entry name" value="Peptidase_M4"/>
    <property type="match status" value="1"/>
</dbReference>
<evidence type="ECO:0000256" key="5">
    <source>
        <dbReference type="ARBA" id="ARBA00022801"/>
    </source>
</evidence>
<evidence type="ECO:0000313" key="14">
    <source>
        <dbReference type="EMBL" id="RYP83139.1"/>
    </source>
</evidence>
<dbReference type="Pfam" id="PF16640">
    <property type="entry name" value="Big_3_5"/>
    <property type="match status" value="1"/>
</dbReference>
<dbReference type="Pfam" id="PF02225">
    <property type="entry name" value="PA"/>
    <property type="match status" value="1"/>
</dbReference>
<dbReference type="PANTHER" id="PTHR33794:SF1">
    <property type="entry name" value="BACILLOLYSIN"/>
    <property type="match status" value="1"/>
</dbReference>
<dbReference type="SUPFAM" id="SSF52025">
    <property type="entry name" value="PA domain"/>
    <property type="match status" value="1"/>
</dbReference>
<evidence type="ECO:0000259" key="9">
    <source>
        <dbReference type="Pfam" id="PF01447"/>
    </source>
</evidence>
<proteinExistence type="inferred from homology"/>
<name>A0A4V1XYG2_9ACTN</name>
<feature type="domain" description="Bacterial Ig-like" evidence="13">
    <location>
        <begin position="1000"/>
        <end position="1084"/>
    </location>
</feature>
<evidence type="ECO:0000256" key="7">
    <source>
        <dbReference type="ARBA" id="ARBA00023049"/>
    </source>
</evidence>
<evidence type="ECO:0000256" key="8">
    <source>
        <dbReference type="PIRSR" id="PIRSR623612-1"/>
    </source>
</evidence>
<keyword evidence="7" id="KW-0482">Metalloprotease</keyword>
<keyword evidence="15" id="KW-1185">Reference proteome</keyword>
<dbReference type="Proteomes" id="UP000295198">
    <property type="component" value="Unassembled WGS sequence"/>
</dbReference>
<keyword evidence="5" id="KW-0378">Hydrolase</keyword>
<comment type="similarity">
    <text evidence="1">Belongs to the peptidase M4 family.</text>
</comment>
<evidence type="ECO:0000259" key="11">
    <source>
        <dbReference type="Pfam" id="PF02868"/>
    </source>
</evidence>